<name>A0A8S4RIR2_9NEOP</name>
<evidence type="ECO:0000256" key="9">
    <source>
        <dbReference type="ARBA" id="ARBA00023136"/>
    </source>
</evidence>
<evidence type="ECO:0000256" key="5">
    <source>
        <dbReference type="ARBA" id="ARBA00022692"/>
    </source>
</evidence>
<evidence type="ECO:0000256" key="8">
    <source>
        <dbReference type="ARBA" id="ARBA00023065"/>
    </source>
</evidence>
<evidence type="ECO:0000256" key="2">
    <source>
        <dbReference type="ARBA" id="ARBA00007193"/>
    </source>
</evidence>
<keyword evidence="14" id="KW-1185">Reference proteome</keyword>
<gene>
    <name evidence="13" type="primary">jg14119</name>
    <name evidence="13" type="ORF">PAEG_LOCUS13848</name>
</gene>
<organism evidence="13 14">
    <name type="scientific">Pararge aegeria aegeria</name>
    <dbReference type="NCBI Taxonomy" id="348720"/>
    <lineage>
        <taxon>Eukaryota</taxon>
        <taxon>Metazoa</taxon>
        <taxon>Ecdysozoa</taxon>
        <taxon>Arthropoda</taxon>
        <taxon>Hexapoda</taxon>
        <taxon>Insecta</taxon>
        <taxon>Pterygota</taxon>
        <taxon>Neoptera</taxon>
        <taxon>Endopterygota</taxon>
        <taxon>Lepidoptera</taxon>
        <taxon>Glossata</taxon>
        <taxon>Ditrysia</taxon>
        <taxon>Papilionoidea</taxon>
        <taxon>Nymphalidae</taxon>
        <taxon>Satyrinae</taxon>
        <taxon>Satyrini</taxon>
        <taxon>Parargina</taxon>
        <taxon>Pararge</taxon>
    </lineage>
</organism>
<dbReference type="PANTHER" id="PTHR11690">
    <property type="entry name" value="AMILORIDE-SENSITIVE SODIUM CHANNEL-RELATED"/>
    <property type="match status" value="1"/>
</dbReference>
<dbReference type="AlphaFoldDB" id="A0A8S4RIR2"/>
<comment type="similarity">
    <text evidence="2 12">Belongs to the amiloride-sensitive sodium channel (TC 1.A.6) family.</text>
</comment>
<evidence type="ECO:0000256" key="6">
    <source>
        <dbReference type="ARBA" id="ARBA00022989"/>
    </source>
</evidence>
<accession>A0A8S4RIR2</accession>
<dbReference type="GO" id="GO:0005886">
    <property type="term" value="C:plasma membrane"/>
    <property type="evidence" value="ECO:0007669"/>
    <property type="project" value="TreeGrafter"/>
</dbReference>
<dbReference type="GO" id="GO:0015280">
    <property type="term" value="F:ligand-gated sodium channel activity"/>
    <property type="evidence" value="ECO:0007669"/>
    <property type="project" value="TreeGrafter"/>
</dbReference>
<keyword evidence="9" id="KW-0472">Membrane</keyword>
<evidence type="ECO:0000256" key="10">
    <source>
        <dbReference type="ARBA" id="ARBA00023201"/>
    </source>
</evidence>
<keyword evidence="6" id="KW-1133">Transmembrane helix</keyword>
<keyword evidence="8 12" id="KW-0406">Ion transport</keyword>
<dbReference type="Pfam" id="PF00858">
    <property type="entry name" value="ASC"/>
    <property type="match status" value="1"/>
</dbReference>
<dbReference type="InterPro" id="IPR001873">
    <property type="entry name" value="ENaC"/>
</dbReference>
<keyword evidence="5 12" id="KW-0812">Transmembrane</keyword>
<dbReference type="Gene3D" id="1.10.287.820">
    <property type="entry name" value="Acid-sensing ion channel domain"/>
    <property type="match status" value="1"/>
</dbReference>
<feature type="non-terminal residue" evidence="13">
    <location>
        <position position="1"/>
    </location>
</feature>
<evidence type="ECO:0000313" key="14">
    <source>
        <dbReference type="Proteomes" id="UP000838756"/>
    </source>
</evidence>
<reference evidence="13" key="1">
    <citation type="submission" date="2022-03" db="EMBL/GenBank/DDBJ databases">
        <authorList>
            <person name="Lindestad O."/>
        </authorList>
    </citation>
    <scope>NUCLEOTIDE SEQUENCE</scope>
</reference>
<evidence type="ECO:0000256" key="1">
    <source>
        <dbReference type="ARBA" id="ARBA00004141"/>
    </source>
</evidence>
<evidence type="ECO:0000256" key="3">
    <source>
        <dbReference type="ARBA" id="ARBA00022448"/>
    </source>
</evidence>
<comment type="subcellular location">
    <subcellularLocation>
        <location evidence="1">Membrane</location>
        <topology evidence="1">Multi-pass membrane protein</topology>
    </subcellularLocation>
</comment>
<comment type="caution">
    <text evidence="13">The sequence shown here is derived from an EMBL/GenBank/DDBJ whole genome shotgun (WGS) entry which is preliminary data.</text>
</comment>
<keyword evidence="10 12" id="KW-0739">Sodium transport</keyword>
<sequence length="134" mass="15419">GSGLSVVFNVEPSNYPNWSMTPYHGAKILITDPTDYPEITVLYKYVIIGESLDIKVEPKIFQSDDDIRRMPVEKRACIFHDESALVHSYRYSTETCETECKMKNYADHCGCIPYKYPSGWYSIVFTINPFNNSL</sequence>
<dbReference type="PANTHER" id="PTHR11690:SF237">
    <property type="entry name" value="PICKPOCKET 16-RELATED"/>
    <property type="match status" value="1"/>
</dbReference>
<dbReference type="Proteomes" id="UP000838756">
    <property type="component" value="Unassembled WGS sequence"/>
</dbReference>
<keyword evidence="4 12" id="KW-0894">Sodium channel</keyword>
<keyword evidence="11 12" id="KW-0407">Ion channel</keyword>
<evidence type="ECO:0000256" key="12">
    <source>
        <dbReference type="RuleBase" id="RU000679"/>
    </source>
</evidence>
<keyword evidence="7" id="KW-0915">Sodium</keyword>
<dbReference type="OrthoDB" id="5874059at2759"/>
<dbReference type="EMBL" id="CAKXAJ010025204">
    <property type="protein sequence ID" value="CAH2236445.1"/>
    <property type="molecule type" value="Genomic_DNA"/>
</dbReference>
<keyword evidence="3 12" id="KW-0813">Transport</keyword>
<evidence type="ECO:0000256" key="4">
    <source>
        <dbReference type="ARBA" id="ARBA00022461"/>
    </source>
</evidence>
<evidence type="ECO:0000256" key="7">
    <source>
        <dbReference type="ARBA" id="ARBA00023053"/>
    </source>
</evidence>
<proteinExistence type="inferred from homology"/>
<evidence type="ECO:0000313" key="13">
    <source>
        <dbReference type="EMBL" id="CAH2236445.1"/>
    </source>
</evidence>
<evidence type="ECO:0000256" key="11">
    <source>
        <dbReference type="ARBA" id="ARBA00023303"/>
    </source>
</evidence>
<protein>
    <submittedName>
        <fullName evidence="13">Jg14119 protein</fullName>
    </submittedName>
</protein>